<dbReference type="GO" id="GO:0022857">
    <property type="term" value="F:transmembrane transporter activity"/>
    <property type="evidence" value="ECO:0007669"/>
    <property type="project" value="InterPro"/>
</dbReference>
<feature type="transmembrane region" description="Helical" evidence="7">
    <location>
        <begin position="78"/>
        <end position="96"/>
    </location>
</feature>
<gene>
    <name evidence="9" type="ORF">SMF913_10312</name>
</gene>
<feature type="transmembrane region" description="Helical" evidence="7">
    <location>
        <begin position="102"/>
        <end position="126"/>
    </location>
</feature>
<dbReference type="InterPro" id="IPR011701">
    <property type="entry name" value="MFS"/>
</dbReference>
<feature type="transmembrane region" description="Helical" evidence="7">
    <location>
        <begin position="138"/>
        <end position="158"/>
    </location>
</feature>
<dbReference type="Pfam" id="PF07690">
    <property type="entry name" value="MFS_1"/>
    <property type="match status" value="1"/>
</dbReference>
<comment type="similarity">
    <text evidence="2">Belongs to the major facilitator superfamily.</text>
</comment>
<evidence type="ECO:0000256" key="6">
    <source>
        <dbReference type="ARBA" id="ARBA00023136"/>
    </source>
</evidence>
<dbReference type="PROSITE" id="PS50850">
    <property type="entry name" value="MFS"/>
    <property type="match status" value="1"/>
</dbReference>
<evidence type="ECO:0000256" key="1">
    <source>
        <dbReference type="ARBA" id="ARBA00004651"/>
    </source>
</evidence>
<accession>A0A2J7Z1Y1</accession>
<keyword evidence="6 7" id="KW-0472">Membrane</keyword>
<protein>
    <recommendedName>
        <fullName evidence="8">Major facilitator superfamily (MFS) profile domain-containing protein</fullName>
    </recommendedName>
</protein>
<evidence type="ECO:0000313" key="9">
    <source>
        <dbReference type="EMBL" id="PNG94287.1"/>
    </source>
</evidence>
<dbReference type="InterPro" id="IPR051788">
    <property type="entry name" value="MFS_Transporter"/>
</dbReference>
<feature type="transmembrane region" description="Helical" evidence="7">
    <location>
        <begin position="164"/>
        <end position="183"/>
    </location>
</feature>
<feature type="transmembrane region" description="Helical" evidence="7">
    <location>
        <begin position="348"/>
        <end position="371"/>
    </location>
</feature>
<evidence type="ECO:0000256" key="5">
    <source>
        <dbReference type="ARBA" id="ARBA00022989"/>
    </source>
</evidence>
<dbReference type="InterPro" id="IPR036259">
    <property type="entry name" value="MFS_trans_sf"/>
</dbReference>
<comment type="subcellular location">
    <subcellularLocation>
        <location evidence="1">Cell membrane</location>
        <topology evidence="1">Multi-pass membrane protein</topology>
    </subcellularLocation>
</comment>
<evidence type="ECO:0000313" key="10">
    <source>
        <dbReference type="Proteomes" id="UP000236520"/>
    </source>
</evidence>
<evidence type="ECO:0000256" key="7">
    <source>
        <dbReference type="SAM" id="Phobius"/>
    </source>
</evidence>
<dbReference type="Proteomes" id="UP000236520">
    <property type="component" value="Unassembled WGS sequence"/>
</dbReference>
<feature type="domain" description="Major facilitator superfamily (MFS) profile" evidence="8">
    <location>
        <begin position="15"/>
        <end position="404"/>
    </location>
</feature>
<name>A0A2J7Z1Y1_STRMQ</name>
<keyword evidence="10" id="KW-1185">Reference proteome</keyword>
<evidence type="ECO:0000256" key="2">
    <source>
        <dbReference type="ARBA" id="ARBA00008335"/>
    </source>
</evidence>
<dbReference type="InterPro" id="IPR020846">
    <property type="entry name" value="MFS_dom"/>
</dbReference>
<sequence length="419" mass="42425">MSRACGPKGYYSMFPVVLVCLAYVSMALPDGVLGILWPSMSADFHQPLGALGLLLPFGVAAAVLSSTMTGRILARIHIGQLLSASTVLSVVALLGYGLAPSLWAVVAATVVLGLASGAVDSGLNAYAASRFGARHITWMHACYGLGATIGPATVGVALSSGMRWRWAYVIIAAVQMTLACAFLRNGQHWAARPDVPVATAVRRHAAAPVSGLGGPAGPRRYVLALSAAVFAIHIGIESGTGLWAYVFLTTGRGLPPETAGLAVSGFWACMFIGRVILGPIAERVGAARVLSCAVGGIGGGAAMMALPGPAVLALAGMLVLGLAAAPIFPLLTLTTAGRVGHDHADKTIGLQVAASKIGAAVLPAGMGLLIQHLGATALGPAVLALALVMATGYGLLVRLTTSAETPIPPEPRPGRSTES</sequence>
<dbReference type="PANTHER" id="PTHR23514:SF3">
    <property type="entry name" value="BYPASS OF STOP CODON PROTEIN 6"/>
    <property type="match status" value="1"/>
</dbReference>
<feature type="transmembrane region" description="Helical" evidence="7">
    <location>
        <begin position="312"/>
        <end position="336"/>
    </location>
</feature>
<dbReference type="GO" id="GO:0005886">
    <property type="term" value="C:plasma membrane"/>
    <property type="evidence" value="ECO:0007669"/>
    <property type="project" value="UniProtKB-SubCell"/>
</dbReference>
<evidence type="ECO:0000259" key="8">
    <source>
        <dbReference type="PROSITE" id="PS50850"/>
    </source>
</evidence>
<reference evidence="9 10" key="1">
    <citation type="submission" date="2015-09" db="EMBL/GenBank/DDBJ databases">
        <title>Genome sequence, genome mining and natural product profiling of a biocontrol bacterium Streptomyces malaysiensis F913.</title>
        <authorList>
            <person name="Xu Y."/>
            <person name="Wei J."/>
            <person name="Xie J."/>
            <person name="Li T."/>
            <person name="Zhou Z."/>
        </authorList>
    </citation>
    <scope>NUCLEOTIDE SEQUENCE [LARGE SCALE GENOMIC DNA]</scope>
    <source>
        <strain evidence="9 10">F913</strain>
    </source>
</reference>
<feature type="transmembrane region" description="Helical" evidence="7">
    <location>
        <begin position="258"/>
        <end position="277"/>
    </location>
</feature>
<proteinExistence type="inferred from homology"/>
<keyword evidence="4 7" id="KW-0812">Transmembrane</keyword>
<dbReference type="Gene3D" id="1.20.1250.20">
    <property type="entry name" value="MFS general substrate transporter like domains"/>
    <property type="match status" value="2"/>
</dbReference>
<evidence type="ECO:0000256" key="3">
    <source>
        <dbReference type="ARBA" id="ARBA00022448"/>
    </source>
</evidence>
<evidence type="ECO:0000256" key="4">
    <source>
        <dbReference type="ARBA" id="ARBA00022692"/>
    </source>
</evidence>
<feature type="transmembrane region" description="Helical" evidence="7">
    <location>
        <begin position="221"/>
        <end position="246"/>
    </location>
</feature>
<keyword evidence="3" id="KW-0813">Transport</keyword>
<keyword evidence="5 7" id="KW-1133">Transmembrane helix</keyword>
<dbReference type="PANTHER" id="PTHR23514">
    <property type="entry name" value="BYPASS OF STOP CODON PROTEIN 6"/>
    <property type="match status" value="1"/>
</dbReference>
<feature type="transmembrane region" description="Helical" evidence="7">
    <location>
        <begin position="48"/>
        <end position="66"/>
    </location>
</feature>
<comment type="caution">
    <text evidence="9">The sequence shown here is derived from an EMBL/GenBank/DDBJ whole genome shotgun (WGS) entry which is preliminary data.</text>
</comment>
<organism evidence="9 10">
    <name type="scientific">Streptomyces malaysiensis</name>
    <dbReference type="NCBI Taxonomy" id="92644"/>
    <lineage>
        <taxon>Bacteria</taxon>
        <taxon>Bacillati</taxon>
        <taxon>Actinomycetota</taxon>
        <taxon>Actinomycetes</taxon>
        <taxon>Kitasatosporales</taxon>
        <taxon>Streptomycetaceae</taxon>
        <taxon>Streptomyces</taxon>
        <taxon>Streptomyces violaceusniger group</taxon>
    </lineage>
</organism>
<feature type="transmembrane region" description="Helical" evidence="7">
    <location>
        <begin position="377"/>
        <end position="396"/>
    </location>
</feature>
<feature type="transmembrane region" description="Helical" evidence="7">
    <location>
        <begin position="9"/>
        <end position="28"/>
    </location>
</feature>
<feature type="transmembrane region" description="Helical" evidence="7">
    <location>
        <begin position="289"/>
        <end position="306"/>
    </location>
</feature>
<dbReference type="EMBL" id="LJIW01000001">
    <property type="protein sequence ID" value="PNG94287.1"/>
    <property type="molecule type" value="Genomic_DNA"/>
</dbReference>
<dbReference type="AlphaFoldDB" id="A0A2J7Z1Y1"/>
<dbReference type="SUPFAM" id="SSF103473">
    <property type="entry name" value="MFS general substrate transporter"/>
    <property type="match status" value="1"/>
</dbReference>